<evidence type="ECO:0000256" key="2">
    <source>
        <dbReference type="SAM" id="SignalP"/>
    </source>
</evidence>
<protein>
    <recommendedName>
        <fullName evidence="7">Lipoprotein YerB</fullName>
    </recommendedName>
</protein>
<organism evidence="5 6">
    <name type="scientific">Paenibacillus larvae subsp. pulvifaciens</name>
    <dbReference type="NCBI Taxonomy" id="1477"/>
    <lineage>
        <taxon>Bacteria</taxon>
        <taxon>Bacillati</taxon>
        <taxon>Bacillota</taxon>
        <taxon>Bacilli</taxon>
        <taxon>Bacillales</taxon>
        <taxon>Paenibacillaceae</taxon>
        <taxon>Paenibacillus</taxon>
    </lineage>
</organism>
<feature type="compositionally biased region" description="Low complexity" evidence="1">
    <location>
        <begin position="29"/>
        <end position="38"/>
    </location>
</feature>
<gene>
    <name evidence="5" type="ORF">B7C51_08620</name>
</gene>
<name>A0A1V0USE5_9BACL</name>
<dbReference type="EMBL" id="CP020557">
    <property type="protein sequence ID" value="ARF67882.1"/>
    <property type="molecule type" value="Genomic_DNA"/>
</dbReference>
<feature type="domain" description="DUF3048" evidence="3">
    <location>
        <begin position="59"/>
        <end position="200"/>
    </location>
</feature>
<sequence>MVNKWITLPAAVLCAGSLLLSACNDGSPVSVSSAQPAPTTAPVPAPTPKSEETALTAPLTGLPVKQKVDKRPMMVMINNQSQARPQSGLTHADVLYEVLAEAEITRLVALFQSNKADEPVGPVRSIRPYFIEIGKMYDAIPVHAGGSPDAYAMLQNENIQDIDEIANAGAYFWRESFRKAPHNLYTRLSKLDAGAAKLGYRQTLKSAASPVFAQVKETPSGEPAAKAEITFLLKNYTVSYKYEPSNGTYKRSINGEPHIDLNNKQQLDTKNVIILGAEHKVLDNEGRREVKLTGTGPAYVLQQGRLIKGEWQRSKENELFKLKKDGKEIPLLPGKSHYLIVPDNPSFESHVKITADQ</sequence>
<evidence type="ECO:0008006" key="7">
    <source>
        <dbReference type="Google" id="ProtNLM"/>
    </source>
</evidence>
<dbReference type="RefSeq" id="WP_024093392.1">
    <property type="nucleotide sequence ID" value="NZ_CP020557.1"/>
</dbReference>
<reference evidence="5 6" key="1">
    <citation type="submission" date="2017-03" db="EMBL/GenBank/DDBJ databases">
        <title>Paenibacillus larvae genome sequencing.</title>
        <authorList>
            <person name="Dingman D.W."/>
        </authorList>
    </citation>
    <scope>NUCLEOTIDE SEQUENCE [LARGE SCALE GENOMIC DNA]</scope>
    <source>
        <strain evidence="5 6">SAG 10367</strain>
    </source>
</reference>
<evidence type="ECO:0000313" key="5">
    <source>
        <dbReference type="EMBL" id="ARF67882.1"/>
    </source>
</evidence>
<dbReference type="InterPro" id="IPR035328">
    <property type="entry name" value="DUF3048_C"/>
</dbReference>
<evidence type="ECO:0000259" key="4">
    <source>
        <dbReference type="Pfam" id="PF17479"/>
    </source>
</evidence>
<evidence type="ECO:0000313" key="6">
    <source>
        <dbReference type="Proteomes" id="UP000192727"/>
    </source>
</evidence>
<dbReference type="Pfam" id="PF17479">
    <property type="entry name" value="DUF3048_C"/>
    <property type="match status" value="1"/>
</dbReference>
<feature type="region of interest" description="Disordered" evidence="1">
    <location>
        <begin position="29"/>
        <end position="54"/>
    </location>
</feature>
<feature type="domain" description="DUF3048" evidence="4">
    <location>
        <begin position="229"/>
        <end position="336"/>
    </location>
</feature>
<keyword evidence="2" id="KW-0732">Signal</keyword>
<feature type="signal peptide" evidence="2">
    <location>
        <begin position="1"/>
        <end position="22"/>
    </location>
</feature>
<proteinExistence type="predicted"/>
<dbReference type="SUPFAM" id="SSF159774">
    <property type="entry name" value="YerB-like"/>
    <property type="match status" value="1"/>
</dbReference>
<evidence type="ECO:0000259" key="3">
    <source>
        <dbReference type="Pfam" id="PF11258"/>
    </source>
</evidence>
<feature type="chain" id="PRO_5038883657" description="Lipoprotein YerB" evidence="2">
    <location>
        <begin position="23"/>
        <end position="357"/>
    </location>
</feature>
<dbReference type="Pfam" id="PF11258">
    <property type="entry name" value="DUF3048"/>
    <property type="match status" value="1"/>
</dbReference>
<accession>A0A1V0USE5</accession>
<dbReference type="InterPro" id="IPR023158">
    <property type="entry name" value="YerB-like_sf"/>
</dbReference>
<dbReference type="InterPro" id="IPR021416">
    <property type="entry name" value="DUF3048_N"/>
</dbReference>
<dbReference type="AlphaFoldDB" id="A0A1V0USE5"/>
<dbReference type="Proteomes" id="UP000192727">
    <property type="component" value="Chromosome"/>
</dbReference>
<dbReference type="Gene3D" id="3.50.90.10">
    <property type="entry name" value="YerB-like"/>
    <property type="match status" value="1"/>
</dbReference>
<evidence type="ECO:0000256" key="1">
    <source>
        <dbReference type="SAM" id="MobiDB-lite"/>
    </source>
</evidence>
<dbReference type="PROSITE" id="PS51257">
    <property type="entry name" value="PROKAR_LIPOPROTEIN"/>
    <property type="match status" value="1"/>
</dbReference>